<dbReference type="PANTHER" id="PTHR30055:SF234">
    <property type="entry name" value="HTH-TYPE TRANSCRIPTIONAL REGULATOR BETI"/>
    <property type="match status" value="1"/>
</dbReference>
<evidence type="ECO:0008006" key="5">
    <source>
        <dbReference type="Google" id="ProtNLM"/>
    </source>
</evidence>
<gene>
    <name evidence="4" type="ORF">DSM112329_01685</name>
</gene>
<keyword evidence="1" id="KW-0805">Transcription regulation</keyword>
<evidence type="ECO:0000313" key="4">
    <source>
        <dbReference type="EMBL" id="XAY04847.1"/>
    </source>
</evidence>
<organism evidence="4">
    <name type="scientific">Paraconexibacter sp. AEG42_29</name>
    <dbReference type="NCBI Taxonomy" id="2997339"/>
    <lineage>
        <taxon>Bacteria</taxon>
        <taxon>Bacillati</taxon>
        <taxon>Actinomycetota</taxon>
        <taxon>Thermoleophilia</taxon>
        <taxon>Solirubrobacterales</taxon>
        <taxon>Paraconexibacteraceae</taxon>
        <taxon>Paraconexibacter</taxon>
    </lineage>
</organism>
<dbReference type="InterPro" id="IPR009057">
    <property type="entry name" value="Homeodomain-like_sf"/>
</dbReference>
<proteinExistence type="predicted"/>
<dbReference type="RefSeq" id="WP_354701372.1">
    <property type="nucleotide sequence ID" value="NZ_CP114014.1"/>
</dbReference>
<dbReference type="GO" id="GO:0003700">
    <property type="term" value="F:DNA-binding transcription factor activity"/>
    <property type="evidence" value="ECO:0007669"/>
    <property type="project" value="TreeGrafter"/>
</dbReference>
<dbReference type="SUPFAM" id="SSF46689">
    <property type="entry name" value="Homeodomain-like"/>
    <property type="match status" value="1"/>
</dbReference>
<protein>
    <recommendedName>
        <fullName evidence="5">TetR family transcriptional regulator</fullName>
    </recommendedName>
</protein>
<dbReference type="EMBL" id="CP114014">
    <property type="protein sequence ID" value="XAY04847.1"/>
    <property type="molecule type" value="Genomic_DNA"/>
</dbReference>
<dbReference type="SUPFAM" id="SSF48498">
    <property type="entry name" value="Tetracyclin repressor-like, C-terminal domain"/>
    <property type="match status" value="1"/>
</dbReference>
<accession>A0AAU7AT54</accession>
<sequence>MDSGPTATARHQELLDQLVELFLAEGFATFTLADLTVRLRCSKSTLYALGHSKETVTVNVLKRFFQTATSRIEARVAEPAAPGDQIAGYLRAVADELRVASPRFMQDVAAHPAARAVYEKNTRIAARRVDELIAAGVARGEFRAVNGAFVADVVASVMVRIQSGDVERAVGLHDADAYDELARLVISGIVR</sequence>
<dbReference type="Gene3D" id="1.10.10.60">
    <property type="entry name" value="Homeodomain-like"/>
    <property type="match status" value="1"/>
</dbReference>
<dbReference type="Gene3D" id="1.10.357.10">
    <property type="entry name" value="Tetracycline Repressor, domain 2"/>
    <property type="match status" value="1"/>
</dbReference>
<keyword evidence="2" id="KW-0238">DNA-binding</keyword>
<dbReference type="PANTHER" id="PTHR30055">
    <property type="entry name" value="HTH-TYPE TRANSCRIPTIONAL REGULATOR RUTR"/>
    <property type="match status" value="1"/>
</dbReference>
<name>A0AAU7AT54_9ACTN</name>
<evidence type="ECO:0000256" key="2">
    <source>
        <dbReference type="ARBA" id="ARBA00023125"/>
    </source>
</evidence>
<evidence type="ECO:0000256" key="3">
    <source>
        <dbReference type="ARBA" id="ARBA00023163"/>
    </source>
</evidence>
<dbReference type="GO" id="GO:0000976">
    <property type="term" value="F:transcription cis-regulatory region binding"/>
    <property type="evidence" value="ECO:0007669"/>
    <property type="project" value="TreeGrafter"/>
</dbReference>
<dbReference type="InterPro" id="IPR050109">
    <property type="entry name" value="HTH-type_TetR-like_transc_reg"/>
</dbReference>
<dbReference type="InterPro" id="IPR036271">
    <property type="entry name" value="Tet_transcr_reg_TetR-rel_C_sf"/>
</dbReference>
<evidence type="ECO:0000256" key="1">
    <source>
        <dbReference type="ARBA" id="ARBA00023015"/>
    </source>
</evidence>
<dbReference type="AlphaFoldDB" id="A0AAU7AT54"/>
<reference evidence="4" key="1">
    <citation type="submission" date="2022-12" db="EMBL/GenBank/DDBJ databases">
        <title>Paraconexibacter alkalitolerans sp. nov. and Baekduia alba sp. nov., isolated from soil and emended description of the genera Paraconexibacter (Chun et al., 2020) and Baekduia (An et al., 2020).</title>
        <authorList>
            <person name="Vieira S."/>
            <person name="Huber K.J."/>
            <person name="Geppert A."/>
            <person name="Wolf J."/>
            <person name="Neumann-Schaal M."/>
            <person name="Muesken M."/>
            <person name="Overmann J."/>
        </authorList>
    </citation>
    <scope>NUCLEOTIDE SEQUENCE</scope>
    <source>
        <strain evidence="4">AEG42_29</strain>
    </source>
</reference>
<keyword evidence="3" id="KW-0804">Transcription</keyword>
<dbReference type="KEGG" id="parq:DSM112329_01685"/>